<evidence type="ECO:0000256" key="3">
    <source>
        <dbReference type="ARBA" id="ARBA00022475"/>
    </source>
</evidence>
<keyword evidence="3" id="KW-1003">Cell membrane</keyword>
<feature type="transmembrane region" description="Helical" evidence="7">
    <location>
        <begin position="244"/>
        <end position="262"/>
    </location>
</feature>
<gene>
    <name evidence="8" type="ORF">TU86_21210</name>
</gene>
<dbReference type="PANTHER" id="PTHR10464">
    <property type="entry name" value="UREA TRANSPORTER"/>
    <property type="match status" value="1"/>
</dbReference>
<organism evidence="8 9">
    <name type="scientific">Pseudomonas weihenstephanensis</name>
    <dbReference type="NCBI Taxonomy" id="1608994"/>
    <lineage>
        <taxon>Bacteria</taxon>
        <taxon>Pseudomonadati</taxon>
        <taxon>Pseudomonadota</taxon>
        <taxon>Gammaproteobacteria</taxon>
        <taxon>Pseudomonadales</taxon>
        <taxon>Pseudomonadaceae</taxon>
        <taxon>Pseudomonas</taxon>
    </lineage>
</organism>
<dbReference type="AlphaFoldDB" id="A0A0J6IBF0"/>
<feature type="transmembrane region" description="Helical" evidence="7">
    <location>
        <begin position="219"/>
        <end position="237"/>
    </location>
</feature>
<evidence type="ECO:0000256" key="2">
    <source>
        <dbReference type="ARBA" id="ARBA00005914"/>
    </source>
</evidence>
<keyword evidence="6 7" id="KW-0472">Membrane</keyword>
<accession>A0A0J6IBF0</accession>
<keyword evidence="4 7" id="KW-0812">Transmembrane</keyword>
<feature type="transmembrane region" description="Helical" evidence="7">
    <location>
        <begin position="166"/>
        <end position="189"/>
    </location>
</feature>
<feature type="transmembrane region" description="Helical" evidence="7">
    <location>
        <begin position="98"/>
        <end position="117"/>
    </location>
</feature>
<comment type="similarity">
    <text evidence="2">Belongs to the urea transporter family.</text>
</comment>
<dbReference type="EMBL" id="JYLF01000012">
    <property type="protein sequence ID" value="KMN11895.1"/>
    <property type="molecule type" value="Genomic_DNA"/>
</dbReference>
<reference evidence="8 9" key="1">
    <citation type="submission" date="2015-02" db="EMBL/GenBank/DDBJ databases">
        <title>Pseudomonas helleri sp. nov. and Pseudomonas weihenstephanensis sp. nov., isolated from raw cows milk.</title>
        <authorList>
            <person name="von Neubeck M."/>
            <person name="Huptas C."/>
            <person name="Wenning M."/>
            <person name="Scherer S."/>
        </authorList>
    </citation>
    <scope>NUCLEOTIDE SEQUENCE [LARGE SCALE GENOMIC DNA]</scope>
    <source>
        <strain evidence="8 9">DSM 29166</strain>
    </source>
</reference>
<dbReference type="RefSeq" id="WP_048366286.1">
    <property type="nucleotide sequence ID" value="NZ_JYLF01000012.1"/>
</dbReference>
<dbReference type="InterPro" id="IPR004937">
    <property type="entry name" value="Urea_transporter"/>
</dbReference>
<sequence>MHASPLSQHCPDWATALCNGFSQIFLQRHPLCGVFCLLAIVVSAPALVGGALLGGLSGLLTAQRRGYPKAQRQAGLYSYNGVLLGLLLSHQLPWSPMLPLLIIASAGLSTMLIHQWLKRAHRDQSLMAYTAPFVALGWLLLSLNAAPAASLSATPPVTAHTLLQGLFSGLGQVMLLPSPIAGLLIVMGLWLSHWRAALWALAGSLAGLGFSLLEHEPMAALSGLGGYNAALAALALSQGTRQPWRPLAGIALALLLTPGFAALGLPALTAPFILSCWLVHASIRIIRPAGARSGLRIER</sequence>
<evidence type="ECO:0000256" key="6">
    <source>
        <dbReference type="ARBA" id="ARBA00023136"/>
    </source>
</evidence>
<dbReference type="GO" id="GO:0015204">
    <property type="term" value="F:urea transmembrane transporter activity"/>
    <property type="evidence" value="ECO:0007669"/>
    <property type="project" value="InterPro"/>
</dbReference>
<comment type="subcellular location">
    <subcellularLocation>
        <location evidence="1">Cell membrane</location>
        <topology evidence="1">Multi-pass membrane protein</topology>
    </subcellularLocation>
</comment>
<feature type="transmembrane region" description="Helical" evidence="7">
    <location>
        <begin position="37"/>
        <end position="62"/>
    </location>
</feature>
<feature type="transmembrane region" description="Helical" evidence="7">
    <location>
        <begin position="196"/>
        <end position="213"/>
    </location>
</feature>
<name>A0A0J6IBF0_9PSED</name>
<dbReference type="PANTHER" id="PTHR10464:SF4">
    <property type="entry name" value="UREA TRANSPORTER"/>
    <property type="match status" value="1"/>
</dbReference>
<dbReference type="Proteomes" id="UP000036325">
    <property type="component" value="Unassembled WGS sequence"/>
</dbReference>
<evidence type="ECO:0000313" key="8">
    <source>
        <dbReference type="EMBL" id="KMN11895.1"/>
    </source>
</evidence>
<dbReference type="InterPro" id="IPR029020">
    <property type="entry name" value="Ammonium/urea_transptr"/>
</dbReference>
<evidence type="ECO:0000313" key="9">
    <source>
        <dbReference type="Proteomes" id="UP000036325"/>
    </source>
</evidence>
<dbReference type="OrthoDB" id="7029558at2"/>
<dbReference type="STRING" id="1608994.TU86_21210"/>
<dbReference type="Gene3D" id="1.10.3430.10">
    <property type="entry name" value="Ammonium transporter AmtB like domains"/>
    <property type="match status" value="1"/>
</dbReference>
<proteinExistence type="inferred from homology"/>
<dbReference type="PATRIC" id="fig|1608994.3.peg.406"/>
<dbReference type="Pfam" id="PF03253">
    <property type="entry name" value="UT"/>
    <property type="match status" value="1"/>
</dbReference>
<evidence type="ECO:0000256" key="4">
    <source>
        <dbReference type="ARBA" id="ARBA00022692"/>
    </source>
</evidence>
<comment type="caution">
    <text evidence="8">The sequence shown here is derived from an EMBL/GenBank/DDBJ whole genome shotgun (WGS) entry which is preliminary data.</text>
</comment>
<evidence type="ECO:0000256" key="5">
    <source>
        <dbReference type="ARBA" id="ARBA00022989"/>
    </source>
</evidence>
<keyword evidence="5 7" id="KW-1133">Transmembrane helix</keyword>
<protein>
    <submittedName>
        <fullName evidence="8">Urea transporter</fullName>
    </submittedName>
</protein>
<feature type="transmembrane region" description="Helical" evidence="7">
    <location>
        <begin position="126"/>
        <end position="146"/>
    </location>
</feature>
<evidence type="ECO:0000256" key="1">
    <source>
        <dbReference type="ARBA" id="ARBA00004651"/>
    </source>
</evidence>
<dbReference type="GO" id="GO:0005886">
    <property type="term" value="C:plasma membrane"/>
    <property type="evidence" value="ECO:0007669"/>
    <property type="project" value="UniProtKB-SubCell"/>
</dbReference>
<evidence type="ECO:0000256" key="7">
    <source>
        <dbReference type="SAM" id="Phobius"/>
    </source>
</evidence>